<feature type="domain" description="Calcineurin-like phosphoesterase" evidence="2">
    <location>
        <begin position="46"/>
        <end position="201"/>
    </location>
</feature>
<dbReference type="InterPro" id="IPR051158">
    <property type="entry name" value="Metallophosphoesterase_sf"/>
</dbReference>
<protein>
    <submittedName>
        <fullName evidence="3">Predicted phosphohydrolase, MPP superfamily</fullName>
    </submittedName>
</protein>
<keyword evidence="1" id="KW-1133">Transmembrane helix</keyword>
<dbReference type="Proteomes" id="UP000198752">
    <property type="component" value="Unassembled WGS sequence"/>
</dbReference>
<dbReference type="InterPro" id="IPR004843">
    <property type="entry name" value="Calcineurin-like_PHP"/>
</dbReference>
<dbReference type="Pfam" id="PF00149">
    <property type="entry name" value="Metallophos"/>
    <property type="match status" value="1"/>
</dbReference>
<feature type="transmembrane region" description="Helical" evidence="1">
    <location>
        <begin position="6"/>
        <end position="25"/>
    </location>
</feature>
<dbReference type="EMBL" id="FOOY01000003">
    <property type="protein sequence ID" value="SFF95117.1"/>
    <property type="molecule type" value="Genomic_DNA"/>
</dbReference>
<dbReference type="AlphaFoldDB" id="A0A1I2N089"/>
<evidence type="ECO:0000256" key="1">
    <source>
        <dbReference type="SAM" id="Phobius"/>
    </source>
</evidence>
<proteinExistence type="predicted"/>
<evidence type="ECO:0000259" key="2">
    <source>
        <dbReference type="Pfam" id="PF00149"/>
    </source>
</evidence>
<keyword evidence="4" id="KW-1185">Reference proteome</keyword>
<name>A0A1I2N089_9BACL</name>
<dbReference type="Gene3D" id="3.60.21.10">
    <property type="match status" value="1"/>
</dbReference>
<reference evidence="4" key="1">
    <citation type="submission" date="2016-10" db="EMBL/GenBank/DDBJ databases">
        <authorList>
            <person name="Varghese N."/>
            <person name="Submissions S."/>
        </authorList>
    </citation>
    <scope>NUCLEOTIDE SEQUENCE [LARGE SCALE GENOMIC DNA]</scope>
    <source>
        <strain evidence="4">ATCC 700379</strain>
    </source>
</reference>
<dbReference type="PANTHER" id="PTHR31302:SF32">
    <property type="entry name" value="PHOSPHOESTERASE"/>
    <property type="match status" value="1"/>
</dbReference>
<dbReference type="GO" id="GO:0016020">
    <property type="term" value="C:membrane"/>
    <property type="evidence" value="ECO:0007669"/>
    <property type="project" value="GOC"/>
</dbReference>
<dbReference type="GO" id="GO:0008758">
    <property type="term" value="F:UDP-2,3-diacylglucosamine hydrolase activity"/>
    <property type="evidence" value="ECO:0007669"/>
    <property type="project" value="TreeGrafter"/>
</dbReference>
<keyword evidence="1" id="KW-0472">Membrane</keyword>
<evidence type="ECO:0000313" key="3">
    <source>
        <dbReference type="EMBL" id="SFF95117.1"/>
    </source>
</evidence>
<evidence type="ECO:0000313" key="4">
    <source>
        <dbReference type="Proteomes" id="UP000198752"/>
    </source>
</evidence>
<dbReference type="OrthoDB" id="9780884at2"/>
<sequence length="256" mass="28828">MLDTIIVLTIMAIVLIVHMFIEAHLNRLISIDLNINGLPEPFIGKRLFFISDIHRRRISRRWVESFDPKADYLIIGGDLTEKGVSLSRVRENVQLLKEQGPVYFIWGNHDWDAGYHQVKKLLDRESITILDNTTYIVHEDGASLNFSGVNDLLRGHCDLEKTLAARDTGAPTLLFSHNPDIKYALTQQLTIPYVISGHTHGGQINVFGYTLKEKAGVKKMPYGTLIISGGYGTTKLPLRLGAKPDALMLTLRREKP</sequence>
<organism evidence="3 4">
    <name type="scientific">Sporolactobacillus nakayamae</name>
    <dbReference type="NCBI Taxonomy" id="269670"/>
    <lineage>
        <taxon>Bacteria</taxon>
        <taxon>Bacillati</taxon>
        <taxon>Bacillota</taxon>
        <taxon>Bacilli</taxon>
        <taxon>Bacillales</taxon>
        <taxon>Sporolactobacillaceae</taxon>
        <taxon>Sporolactobacillus</taxon>
    </lineage>
</organism>
<dbReference type="SUPFAM" id="SSF56300">
    <property type="entry name" value="Metallo-dependent phosphatases"/>
    <property type="match status" value="1"/>
</dbReference>
<accession>A0A1I2N089</accession>
<dbReference type="PANTHER" id="PTHR31302">
    <property type="entry name" value="TRANSMEMBRANE PROTEIN WITH METALLOPHOSPHOESTERASE DOMAIN-RELATED"/>
    <property type="match status" value="1"/>
</dbReference>
<gene>
    <name evidence="3" type="ORF">SAMN02982927_00099</name>
</gene>
<keyword evidence="3" id="KW-0378">Hydrolase</keyword>
<dbReference type="RefSeq" id="WP_093668997.1">
    <property type="nucleotide sequence ID" value="NZ_FOOY01000003.1"/>
</dbReference>
<dbReference type="STRING" id="269670.SAMN02982927_00099"/>
<dbReference type="InterPro" id="IPR029052">
    <property type="entry name" value="Metallo-depent_PP-like"/>
</dbReference>
<keyword evidence="1" id="KW-0812">Transmembrane</keyword>
<dbReference type="GO" id="GO:0009245">
    <property type="term" value="P:lipid A biosynthetic process"/>
    <property type="evidence" value="ECO:0007669"/>
    <property type="project" value="TreeGrafter"/>
</dbReference>